<evidence type="ECO:0000313" key="2">
    <source>
        <dbReference type="Proteomes" id="UP000823674"/>
    </source>
</evidence>
<name>A0ABQ7MP32_BRACM</name>
<protein>
    <submittedName>
        <fullName evidence="1">Uncharacterized protein</fullName>
    </submittedName>
</protein>
<dbReference type="EMBL" id="JADBGQ010000004">
    <property type="protein sequence ID" value="KAG5400494.1"/>
    <property type="molecule type" value="Genomic_DNA"/>
</dbReference>
<sequence length="320" mass="36466">MATIPPQFFRASQIYFFCVLDYGRRRWRRWWCRVQLTHGGGGFRDFKGRRNGMIKALTTEAVSDTKKAIELDPALAKAYLRKRLVKEKIEFAVNQMNWPLEHGEGIVPRCNVIKALIAKGLLGSEPLSIPCVLTYTNEAFLKRYVMKHDDKQLAKSSTVEVRLLRFLEAKTSSAVASSWVLKSSSTLSLSEEVAFALAQGLKVIACVGVMRLLSCEKLGQPWMLAVKMTVSDETGEVVFVGFDVINQIATLIFHTLDLKYWSYRLKMERTQKIVKVFYYNFGAKHQTFTFSHIMEEGERLPLPDFAVMRATMVLEMICPG</sequence>
<reference evidence="1 2" key="1">
    <citation type="submission" date="2021-03" db="EMBL/GenBank/DDBJ databases">
        <authorList>
            <person name="King G.J."/>
            <person name="Bancroft I."/>
            <person name="Baten A."/>
            <person name="Bloomfield J."/>
            <person name="Borpatragohain P."/>
            <person name="He Z."/>
            <person name="Irish N."/>
            <person name="Irwin J."/>
            <person name="Liu K."/>
            <person name="Mauleon R.P."/>
            <person name="Moore J."/>
            <person name="Morris R."/>
            <person name="Ostergaard L."/>
            <person name="Wang B."/>
            <person name="Wells R."/>
        </authorList>
    </citation>
    <scope>NUCLEOTIDE SEQUENCE [LARGE SCALE GENOMIC DNA]</scope>
    <source>
        <strain evidence="1">R-o-18</strain>
        <tissue evidence="1">Leaf</tissue>
    </source>
</reference>
<organism evidence="1 2">
    <name type="scientific">Brassica rapa subsp. trilocularis</name>
    <dbReference type="NCBI Taxonomy" id="1813537"/>
    <lineage>
        <taxon>Eukaryota</taxon>
        <taxon>Viridiplantae</taxon>
        <taxon>Streptophyta</taxon>
        <taxon>Embryophyta</taxon>
        <taxon>Tracheophyta</taxon>
        <taxon>Spermatophyta</taxon>
        <taxon>Magnoliopsida</taxon>
        <taxon>eudicotyledons</taxon>
        <taxon>Gunneridae</taxon>
        <taxon>Pentapetalae</taxon>
        <taxon>rosids</taxon>
        <taxon>malvids</taxon>
        <taxon>Brassicales</taxon>
        <taxon>Brassicaceae</taxon>
        <taxon>Brassiceae</taxon>
        <taxon>Brassica</taxon>
    </lineage>
</organism>
<keyword evidence="2" id="KW-1185">Reference proteome</keyword>
<dbReference type="InterPro" id="IPR038538">
    <property type="entry name" value="MTERF_sf"/>
</dbReference>
<comment type="caution">
    <text evidence="1">The sequence shown here is derived from an EMBL/GenBank/DDBJ whole genome shotgun (WGS) entry which is preliminary data.</text>
</comment>
<evidence type="ECO:0000313" key="1">
    <source>
        <dbReference type="EMBL" id="KAG5400494.1"/>
    </source>
</evidence>
<proteinExistence type="predicted"/>
<dbReference type="Gene3D" id="1.25.70.10">
    <property type="entry name" value="Transcription termination factor 3, mitochondrial"/>
    <property type="match status" value="1"/>
</dbReference>
<dbReference type="Proteomes" id="UP000823674">
    <property type="component" value="Chromosome A04"/>
</dbReference>
<accession>A0ABQ7MP32</accession>
<gene>
    <name evidence="1" type="primary">A04p009930.1_BraROA</name>
    <name evidence="1" type="ORF">IGI04_015101</name>
</gene>